<evidence type="ECO:0000256" key="8">
    <source>
        <dbReference type="ARBA" id="ARBA00068787"/>
    </source>
</evidence>
<dbReference type="Proteomes" id="UP000433050">
    <property type="component" value="Unassembled WGS sequence"/>
</dbReference>
<feature type="domain" description="ABC transporter" evidence="9">
    <location>
        <begin position="21"/>
        <end position="268"/>
    </location>
</feature>
<name>A0A5S9PI73_9HYPH</name>
<evidence type="ECO:0000256" key="3">
    <source>
        <dbReference type="ARBA" id="ARBA00022741"/>
    </source>
</evidence>
<dbReference type="PROSITE" id="PS50893">
    <property type="entry name" value="ABC_TRANSPORTER_2"/>
    <property type="match status" value="1"/>
</dbReference>
<sequence>MPAVEFRNIDIVFGADQKGALKLIDEGRSREEILTATGAVLGAAGVSLAIERGEICVLMGLSGSGKSTILRAINRLNEVARGEVLVEHKGSAVDVARCDEDTLRDIRMHTVSMVFQQFGLLPWRTVRDNVGFGLELRGMGAAERRRIVDEKLAMVGLTNWAEKYTNELSGGMQQRVGLARAFATDADILLMDEPFSALDPLIRDKLQDELLDLQRRIHKTIVFVSHDLDEALKLGNKIAIMEGGRIVQAGTAEDILLRPANAYVAEFVKHMNPLNVLRGTAVMRPAASLRREGDAVVLDKGGRVKVKVDADGRPVSLDLNGRAGLLAVADGEAGKIDDKLASDSDCIVAPVDLKLKAAIELKRHTDLPILLVDNLGRLAGLCDDDEIYRGLLRRLDG</sequence>
<keyword evidence="2" id="KW-0813">Transport</keyword>
<comment type="catalytic activity">
    <reaction evidence="5">
        <text>a quaternary ammonium(out) + ATP + H2O = a quaternary ammonium(in) + ADP + phosphate + H(+)</text>
        <dbReference type="Rhea" id="RHEA:11036"/>
        <dbReference type="ChEBI" id="CHEBI:15377"/>
        <dbReference type="ChEBI" id="CHEBI:15378"/>
        <dbReference type="ChEBI" id="CHEBI:30616"/>
        <dbReference type="ChEBI" id="CHEBI:35267"/>
        <dbReference type="ChEBI" id="CHEBI:43474"/>
        <dbReference type="ChEBI" id="CHEBI:456216"/>
        <dbReference type="EC" id="7.6.2.9"/>
    </reaction>
    <physiologicalReaction direction="left-to-right" evidence="5">
        <dbReference type="Rhea" id="RHEA:11037"/>
    </physiologicalReaction>
</comment>
<proteinExistence type="inferred from homology"/>
<dbReference type="InterPro" id="IPR017871">
    <property type="entry name" value="ABC_transporter-like_CS"/>
</dbReference>
<dbReference type="PANTHER" id="PTHR43869:SF1">
    <property type="entry name" value="GLYCINE BETAINE_PROLINE BETAINE TRANSPORT SYSTEM ATP-BINDING PROTEIN PROV"/>
    <property type="match status" value="1"/>
</dbReference>
<organism evidence="10 11">
    <name type="scientific">Starkeya nomas</name>
    <dbReference type="NCBI Taxonomy" id="2666134"/>
    <lineage>
        <taxon>Bacteria</taxon>
        <taxon>Pseudomonadati</taxon>
        <taxon>Pseudomonadota</taxon>
        <taxon>Alphaproteobacteria</taxon>
        <taxon>Hyphomicrobiales</taxon>
        <taxon>Xanthobacteraceae</taxon>
        <taxon>Starkeya</taxon>
    </lineage>
</organism>
<dbReference type="GO" id="GO:0055052">
    <property type="term" value="C:ATP-binding cassette (ABC) transporter complex, substrate-binding subunit-containing"/>
    <property type="evidence" value="ECO:0007669"/>
    <property type="project" value="InterPro"/>
</dbReference>
<dbReference type="EMBL" id="CACSAS010000001">
    <property type="protein sequence ID" value="CAA0103809.1"/>
    <property type="molecule type" value="Genomic_DNA"/>
</dbReference>
<dbReference type="SMART" id="SM00382">
    <property type="entry name" value="AAA"/>
    <property type="match status" value="1"/>
</dbReference>
<dbReference type="PANTHER" id="PTHR43869">
    <property type="entry name" value="GLYCINE BETAINE/PROLINE BETAINE TRANSPORT SYSTEM ATP-BINDING PROTEIN PROV"/>
    <property type="match status" value="1"/>
</dbReference>
<dbReference type="InterPro" id="IPR003593">
    <property type="entry name" value="AAA+_ATPase"/>
</dbReference>
<keyword evidence="4 10" id="KW-0067">ATP-binding</keyword>
<evidence type="ECO:0000259" key="9">
    <source>
        <dbReference type="PROSITE" id="PS50893"/>
    </source>
</evidence>
<comment type="subunit">
    <text evidence="6">The complex is probably composed of two ATP-binding proteins (TmoW), two transmembrane proteins (TmoV) and a solute-binding protein (TmoX).</text>
</comment>
<reference evidence="10 11" key="1">
    <citation type="submission" date="2019-12" db="EMBL/GenBank/DDBJ databases">
        <authorList>
            <person name="Reyes-Prieto M."/>
        </authorList>
    </citation>
    <scope>NUCLEOTIDE SEQUENCE [LARGE SCALE GENOMIC DNA]</scope>
    <source>
        <strain evidence="10">HF14-78462</strain>
    </source>
</reference>
<comment type="similarity">
    <text evidence="1">Belongs to the ABC transporter superfamily.</text>
</comment>
<evidence type="ECO:0000256" key="7">
    <source>
        <dbReference type="ARBA" id="ARBA00066388"/>
    </source>
</evidence>
<dbReference type="PROSITE" id="PS00211">
    <property type="entry name" value="ABC_TRANSPORTER_1"/>
    <property type="match status" value="1"/>
</dbReference>
<dbReference type="NCBIfam" id="TIGR03415">
    <property type="entry name" value="ABC_choXWV_ATP"/>
    <property type="match status" value="1"/>
</dbReference>
<accession>A0A5S9PI73</accession>
<evidence type="ECO:0000256" key="4">
    <source>
        <dbReference type="ARBA" id="ARBA00022840"/>
    </source>
</evidence>
<evidence type="ECO:0000313" key="10">
    <source>
        <dbReference type="EMBL" id="CAA0103809.1"/>
    </source>
</evidence>
<keyword evidence="11" id="KW-1185">Reference proteome</keyword>
<protein>
    <recommendedName>
        <fullName evidence="8">Trimethylamine N-oxide transport system ATP-binding protein TmoW</fullName>
        <ecNumber evidence="7">7.6.2.9</ecNumber>
    </recommendedName>
</protein>
<dbReference type="EC" id="7.6.2.9" evidence="7"/>
<evidence type="ECO:0000256" key="2">
    <source>
        <dbReference type="ARBA" id="ARBA00022448"/>
    </source>
</evidence>
<dbReference type="InterPro" id="IPR003439">
    <property type="entry name" value="ABC_transporter-like_ATP-bd"/>
</dbReference>
<dbReference type="GO" id="GO:0016887">
    <property type="term" value="F:ATP hydrolysis activity"/>
    <property type="evidence" value="ECO:0007669"/>
    <property type="project" value="InterPro"/>
</dbReference>
<keyword evidence="3" id="KW-0547">Nucleotide-binding</keyword>
<dbReference type="FunFam" id="3.40.50.300:FF:000201">
    <property type="entry name" value="Glycine betaine/L-proline ABC transporter ATP-binding protein"/>
    <property type="match status" value="1"/>
</dbReference>
<dbReference type="RefSeq" id="WP_159599811.1">
    <property type="nucleotide sequence ID" value="NZ_CACSAS010000001.1"/>
</dbReference>
<evidence type="ECO:0000256" key="1">
    <source>
        <dbReference type="ARBA" id="ARBA00005417"/>
    </source>
</evidence>
<dbReference type="InterPro" id="IPR051921">
    <property type="entry name" value="ABC_osmolyte_uptake_ATP-bind"/>
</dbReference>
<evidence type="ECO:0000256" key="5">
    <source>
        <dbReference type="ARBA" id="ARBA00051811"/>
    </source>
</evidence>
<dbReference type="Pfam" id="PF00005">
    <property type="entry name" value="ABC_tran"/>
    <property type="match status" value="1"/>
</dbReference>
<gene>
    <name evidence="10" type="primary">proV</name>
    <name evidence="10" type="ORF">STARVERO_03057</name>
</gene>
<dbReference type="GO" id="GO:0015220">
    <property type="term" value="F:choline transmembrane transporter activity"/>
    <property type="evidence" value="ECO:0007669"/>
    <property type="project" value="InterPro"/>
</dbReference>
<dbReference type="GO" id="GO:0006970">
    <property type="term" value="P:response to osmotic stress"/>
    <property type="evidence" value="ECO:0007669"/>
    <property type="project" value="UniProtKB-ARBA"/>
</dbReference>
<dbReference type="Gene3D" id="3.40.50.300">
    <property type="entry name" value="P-loop containing nucleotide triphosphate hydrolases"/>
    <property type="match status" value="1"/>
</dbReference>
<dbReference type="GO" id="GO:0015418">
    <property type="term" value="F:ABC-type quaternary ammonium compound transporting activity"/>
    <property type="evidence" value="ECO:0007669"/>
    <property type="project" value="UniProtKB-EC"/>
</dbReference>
<dbReference type="AlphaFoldDB" id="A0A5S9PI73"/>
<dbReference type="SUPFAM" id="SSF52540">
    <property type="entry name" value="P-loop containing nucleoside triphosphate hydrolases"/>
    <property type="match status" value="1"/>
</dbReference>
<dbReference type="InterPro" id="IPR027417">
    <property type="entry name" value="P-loop_NTPase"/>
</dbReference>
<dbReference type="GO" id="GO:0005524">
    <property type="term" value="F:ATP binding"/>
    <property type="evidence" value="ECO:0007669"/>
    <property type="project" value="UniProtKB-KW"/>
</dbReference>
<dbReference type="InterPro" id="IPR022473">
    <property type="entry name" value="ABC_trnsptr_Choline_ATP-bd"/>
</dbReference>
<evidence type="ECO:0000313" key="11">
    <source>
        <dbReference type="Proteomes" id="UP000433050"/>
    </source>
</evidence>
<evidence type="ECO:0000256" key="6">
    <source>
        <dbReference type="ARBA" id="ARBA00061968"/>
    </source>
</evidence>